<accession>A0ABW4M1R0</accession>
<proteinExistence type="predicted"/>
<keyword evidence="2" id="KW-1185">Reference proteome</keyword>
<reference evidence="2" key="1">
    <citation type="journal article" date="2019" name="Int. J. Syst. Evol. Microbiol.">
        <title>The Global Catalogue of Microorganisms (GCM) 10K type strain sequencing project: providing services to taxonomists for standard genome sequencing and annotation.</title>
        <authorList>
            <consortium name="The Broad Institute Genomics Platform"/>
            <consortium name="The Broad Institute Genome Sequencing Center for Infectious Disease"/>
            <person name="Wu L."/>
            <person name="Ma J."/>
        </authorList>
    </citation>
    <scope>NUCLEOTIDE SEQUENCE [LARGE SCALE GENOMIC DNA]</scope>
    <source>
        <strain evidence="2">CG52</strain>
    </source>
</reference>
<dbReference type="Gene3D" id="3.40.960.10">
    <property type="entry name" value="VSR Endonuclease"/>
    <property type="match status" value="1"/>
</dbReference>
<sequence>MTATLAIQLPDTFSSNLATKVSIPGVRPVDAVEQILTETIIGSLSNSQSVQLLKPPSVRLHPMYFADRCATLFHLARDGYATWYVDLVFSSALESAVDNIDVVATGLELKPINYGLESHSYQLTTKRLKTQVNHVLRLNHVVIPRSVFSEVLSAVESLPPLEQPYVANPRPGPRSQGFEHGIADFEFVSFDHMVTGKRRVCSCSRTANDKMLATARGMTGQCSAGSWPHQVVSLLTDASYEDSVCHLCIARRSGPEMAGIVYGDAIQQFVAPYVNQLMLSDGTDKATARAEVQQTLGISRWVREAEMHGIVKKLFPDHVVMREASPSWLGRQRLDVFIPTLNLALEHQGEQHYRPVSAFGGEEALKRATERDEIKRRLCRENGVHLVEIGFDEPLTAATLRTRLRRYIH</sequence>
<evidence type="ECO:0000313" key="1">
    <source>
        <dbReference type="EMBL" id="MFD1745032.1"/>
    </source>
</evidence>
<organism evidence="1 2">
    <name type="scientific">Rhizobium helianthi</name>
    <dbReference type="NCBI Taxonomy" id="1132695"/>
    <lineage>
        <taxon>Bacteria</taxon>
        <taxon>Pseudomonadati</taxon>
        <taxon>Pseudomonadota</taxon>
        <taxon>Alphaproteobacteria</taxon>
        <taxon>Hyphomicrobiales</taxon>
        <taxon>Rhizobiaceae</taxon>
        <taxon>Rhizobium/Agrobacterium group</taxon>
        <taxon>Rhizobium</taxon>
    </lineage>
</organism>
<comment type="caution">
    <text evidence="1">The sequence shown here is derived from an EMBL/GenBank/DDBJ whole genome shotgun (WGS) entry which is preliminary data.</text>
</comment>
<protein>
    <submittedName>
        <fullName evidence="1">Uncharacterized protein</fullName>
    </submittedName>
</protein>
<gene>
    <name evidence="1" type="ORF">ACFSE1_06100</name>
</gene>
<evidence type="ECO:0000313" key="2">
    <source>
        <dbReference type="Proteomes" id="UP001597322"/>
    </source>
</evidence>
<dbReference type="EMBL" id="JBHUEQ010000007">
    <property type="protein sequence ID" value="MFD1745032.1"/>
    <property type="molecule type" value="Genomic_DNA"/>
</dbReference>
<name>A0ABW4M1R0_9HYPH</name>
<dbReference type="Proteomes" id="UP001597322">
    <property type="component" value="Unassembled WGS sequence"/>
</dbReference>
<dbReference type="RefSeq" id="WP_377397924.1">
    <property type="nucleotide sequence ID" value="NZ_JBHUEQ010000007.1"/>
</dbReference>